<keyword evidence="7 8" id="KW-0472">Membrane</keyword>
<evidence type="ECO:0000256" key="7">
    <source>
        <dbReference type="ARBA" id="ARBA00023136"/>
    </source>
</evidence>
<evidence type="ECO:0000256" key="6">
    <source>
        <dbReference type="ARBA" id="ARBA00022989"/>
    </source>
</evidence>
<reference evidence="10" key="1">
    <citation type="submission" date="2022-06" db="EMBL/GenBank/DDBJ databases">
        <title>Complete genome sequences of two strains of the flax pathogen Septoria linicola.</title>
        <authorList>
            <person name="Lapalu N."/>
            <person name="Simon A."/>
            <person name="Demenou B."/>
            <person name="Paumier D."/>
            <person name="Guillot M.-P."/>
            <person name="Gout L."/>
            <person name="Valade R."/>
        </authorList>
    </citation>
    <scope>NUCLEOTIDE SEQUENCE</scope>
    <source>
        <strain evidence="10">SE15195</strain>
    </source>
</reference>
<comment type="subcellular location">
    <subcellularLocation>
        <location evidence="1">Membrane</location>
        <topology evidence="1">Multi-pass membrane protein</topology>
    </subcellularLocation>
</comment>
<dbReference type="PANTHER" id="PTHR48041">
    <property type="entry name" value="ABC TRANSPORTER G FAMILY MEMBER 28"/>
    <property type="match status" value="1"/>
</dbReference>
<dbReference type="SUPFAM" id="SSF52540">
    <property type="entry name" value="P-loop containing nucleoside triphosphate hydrolases"/>
    <property type="match status" value="1"/>
</dbReference>
<dbReference type="Pfam" id="PF19055">
    <property type="entry name" value="ABC2_membrane_7"/>
    <property type="match status" value="1"/>
</dbReference>
<dbReference type="OrthoDB" id="66620at2759"/>
<dbReference type="SMART" id="SM00382">
    <property type="entry name" value="AAA"/>
    <property type="match status" value="1"/>
</dbReference>
<organism evidence="10 11">
    <name type="scientific">Septoria linicola</name>
    <dbReference type="NCBI Taxonomy" id="215465"/>
    <lineage>
        <taxon>Eukaryota</taxon>
        <taxon>Fungi</taxon>
        <taxon>Dikarya</taxon>
        <taxon>Ascomycota</taxon>
        <taxon>Pezizomycotina</taxon>
        <taxon>Dothideomycetes</taxon>
        <taxon>Dothideomycetidae</taxon>
        <taxon>Mycosphaerellales</taxon>
        <taxon>Mycosphaerellaceae</taxon>
        <taxon>Septoria</taxon>
    </lineage>
</organism>
<dbReference type="PROSITE" id="PS50893">
    <property type="entry name" value="ABC_TRANSPORTER_2"/>
    <property type="match status" value="1"/>
</dbReference>
<evidence type="ECO:0000256" key="1">
    <source>
        <dbReference type="ARBA" id="ARBA00004141"/>
    </source>
</evidence>
<evidence type="ECO:0000256" key="5">
    <source>
        <dbReference type="ARBA" id="ARBA00022840"/>
    </source>
</evidence>
<keyword evidence="3 8" id="KW-0812">Transmembrane</keyword>
<dbReference type="CDD" id="cd03213">
    <property type="entry name" value="ABCG_EPDR"/>
    <property type="match status" value="1"/>
</dbReference>
<keyword evidence="2" id="KW-0813">Transport</keyword>
<feature type="transmembrane region" description="Helical" evidence="8">
    <location>
        <begin position="514"/>
        <end position="535"/>
    </location>
</feature>
<dbReference type="GO" id="GO:0005524">
    <property type="term" value="F:ATP binding"/>
    <property type="evidence" value="ECO:0007669"/>
    <property type="project" value="UniProtKB-KW"/>
</dbReference>
<dbReference type="InterPro" id="IPR013525">
    <property type="entry name" value="ABC2_TM"/>
</dbReference>
<gene>
    <name evidence="10" type="ORF">Slin15195_G002890</name>
</gene>
<evidence type="ECO:0000256" key="8">
    <source>
        <dbReference type="SAM" id="Phobius"/>
    </source>
</evidence>
<keyword evidence="4" id="KW-0547">Nucleotide-binding</keyword>
<keyword evidence="11" id="KW-1185">Reference proteome</keyword>
<evidence type="ECO:0000256" key="3">
    <source>
        <dbReference type="ARBA" id="ARBA00022692"/>
    </source>
</evidence>
<dbReference type="PANTHER" id="PTHR48041:SF91">
    <property type="entry name" value="ABC TRANSPORTER G FAMILY MEMBER 28"/>
    <property type="match status" value="1"/>
</dbReference>
<evidence type="ECO:0000259" key="9">
    <source>
        <dbReference type="PROSITE" id="PS50893"/>
    </source>
</evidence>
<dbReference type="InterPro" id="IPR043926">
    <property type="entry name" value="ABCG_dom"/>
</dbReference>
<dbReference type="GO" id="GO:0016887">
    <property type="term" value="F:ATP hydrolysis activity"/>
    <property type="evidence" value="ECO:0007669"/>
    <property type="project" value="InterPro"/>
</dbReference>
<evidence type="ECO:0000313" key="10">
    <source>
        <dbReference type="EMBL" id="USW46970.1"/>
    </source>
</evidence>
<name>A0A9Q9AD74_9PEZI</name>
<dbReference type="Proteomes" id="UP001056384">
    <property type="component" value="Chromosome 1"/>
</dbReference>
<sequence>MNEPSLSSEQEVLANSDLRLFLQSLAAARSSFSIGLDFGFRGLQVVVGGGKTILQGVTGSVEKGTFFGVMGGSGAGKSTFVNVLTGKLRATKGVVEINGLRCDSGHYKRLCGYVPQDDILLPELTVRENIMHAAKIKLPASWTQGAVCAHVDALLAYLQLAHVQHHMVGDTRHPLISGGQRKRVNIGIELASSPMALFLDEPTSGLDAQSAAAIMRLLRAISRLGITTIVIVHQPREQIFYLFDEILLLARGQAVYLGPTEGAQPYFEGKGFSFPPRINACDTLLDIITGDGSIYASPRSAPASVSTLLRDWQAVNGNDGASDRPSNSVRPKESRQLEAMVRRNHQTGNEGLASLNHTLQGRNTPWIAQLWHCFTRACIQQSRRVTSFVFELGTSALAGAIIGLSAFASNGSLFVGLFKPPFALLSTRVDYLSTPQLALLSAMTIGLVSSPPGFWVFGEEQLLYFREAASGHSRSAYISAKILSTLPRILLSSFHFAAFLDLLATPMLGFGRLYLAIVLYIWCIYGLASMVSVFIRRENGPLAAVLASLAISVFGGVAPTLKQAKEWRMAWLWNSSPGLHFTEAIFSENIMPLDYLYDLDHAADYFGFKLGRYSRDMVLLFVIGAVYRLVAGVSMMYHCKLRHGVRQRLGQYLRSLHHLLGQRR</sequence>
<feature type="transmembrane region" description="Helical" evidence="8">
    <location>
        <begin position="542"/>
        <end position="561"/>
    </location>
</feature>
<dbReference type="Pfam" id="PF01061">
    <property type="entry name" value="ABC2_membrane"/>
    <property type="match status" value="1"/>
</dbReference>
<dbReference type="AlphaFoldDB" id="A0A9Q9AD74"/>
<dbReference type="InterPro" id="IPR003439">
    <property type="entry name" value="ABC_transporter-like_ATP-bd"/>
</dbReference>
<protein>
    <submittedName>
        <fullName evidence="10">AAA+ ATPase domain, ABC-2 type transporter, ABC transporter</fullName>
    </submittedName>
</protein>
<evidence type="ECO:0000256" key="4">
    <source>
        <dbReference type="ARBA" id="ARBA00022741"/>
    </source>
</evidence>
<dbReference type="InterPro" id="IPR003593">
    <property type="entry name" value="AAA+_ATPase"/>
</dbReference>
<feature type="domain" description="ABC transporter" evidence="9">
    <location>
        <begin position="38"/>
        <end position="276"/>
    </location>
</feature>
<dbReference type="InterPro" id="IPR027417">
    <property type="entry name" value="P-loop_NTPase"/>
</dbReference>
<dbReference type="InterPro" id="IPR050352">
    <property type="entry name" value="ABCG_transporters"/>
</dbReference>
<keyword evidence="6 8" id="KW-1133">Transmembrane helix</keyword>
<accession>A0A9Q9AD74</accession>
<feature type="transmembrane region" description="Helical" evidence="8">
    <location>
        <begin position="617"/>
        <end position="639"/>
    </location>
</feature>
<keyword evidence="5" id="KW-0067">ATP-binding</keyword>
<dbReference type="EMBL" id="CP099418">
    <property type="protein sequence ID" value="USW46970.1"/>
    <property type="molecule type" value="Genomic_DNA"/>
</dbReference>
<dbReference type="InterPro" id="IPR017871">
    <property type="entry name" value="ABC_transporter-like_CS"/>
</dbReference>
<dbReference type="GO" id="GO:0140359">
    <property type="term" value="F:ABC-type transporter activity"/>
    <property type="evidence" value="ECO:0007669"/>
    <property type="project" value="InterPro"/>
</dbReference>
<evidence type="ECO:0000313" key="11">
    <source>
        <dbReference type="Proteomes" id="UP001056384"/>
    </source>
</evidence>
<dbReference type="Pfam" id="PF00005">
    <property type="entry name" value="ABC_tran"/>
    <property type="match status" value="1"/>
</dbReference>
<feature type="transmembrane region" description="Helical" evidence="8">
    <location>
        <begin position="392"/>
        <end position="417"/>
    </location>
</feature>
<proteinExistence type="predicted"/>
<dbReference type="GO" id="GO:0016020">
    <property type="term" value="C:membrane"/>
    <property type="evidence" value="ECO:0007669"/>
    <property type="project" value="UniProtKB-SubCell"/>
</dbReference>
<dbReference type="FunFam" id="3.40.50.300:FF:000367">
    <property type="entry name" value="ABC transporter G family member 24"/>
    <property type="match status" value="1"/>
</dbReference>
<evidence type="ECO:0000256" key="2">
    <source>
        <dbReference type="ARBA" id="ARBA00022448"/>
    </source>
</evidence>
<dbReference type="PROSITE" id="PS00211">
    <property type="entry name" value="ABC_TRANSPORTER_1"/>
    <property type="match status" value="1"/>
</dbReference>
<dbReference type="Gene3D" id="3.40.50.300">
    <property type="entry name" value="P-loop containing nucleotide triphosphate hydrolases"/>
    <property type="match status" value="1"/>
</dbReference>